<dbReference type="InterPro" id="IPR003347">
    <property type="entry name" value="JmjC_dom"/>
</dbReference>
<comment type="caution">
    <text evidence="2">The sequence shown here is derived from an EMBL/GenBank/DDBJ whole genome shotgun (WGS) entry which is preliminary data.</text>
</comment>
<dbReference type="Pfam" id="PF13621">
    <property type="entry name" value="Cupin_8"/>
    <property type="match status" value="1"/>
</dbReference>
<dbReference type="InterPro" id="IPR041667">
    <property type="entry name" value="Cupin_8"/>
</dbReference>
<sequence length="334" mass="37520">MAKPMREISGALPSALTDAILTATEPLVLRGLVASWPLVKASLRSQREGIAYLRRFYRGEVVRALIGPPEIAGRYFYNDDISGFNFDAVNARLDAILDQVLEHLDDPCAPTFYVGSTTVDTCLPGFRDENDLDLGDRDPLVSVWTGNRSRIPAHQDLPDNLACVAAGRRRFTLFPPEQLSNLYIGPLDFAPANQPISLVDFHRPDLVKFPRFAEAMAHAQVAELLPGDAIFMPSMWWHHIEGLDSFNVLINYWWRQSPGYMDAPVNTLMHAILTLRELPPPQRLAWQEVFRHYIFEADGSEAAHIPEPARGVLGPLDLDKARSMRAAIMQKLKR</sequence>
<dbReference type="SMART" id="SM00558">
    <property type="entry name" value="JmjC"/>
    <property type="match status" value="1"/>
</dbReference>
<evidence type="ECO:0000259" key="1">
    <source>
        <dbReference type="PROSITE" id="PS51184"/>
    </source>
</evidence>
<evidence type="ECO:0000313" key="2">
    <source>
        <dbReference type="EMBL" id="MVW62911.1"/>
    </source>
</evidence>
<protein>
    <submittedName>
        <fullName evidence="2">Cupin-like domain-containing protein</fullName>
    </submittedName>
</protein>
<name>A0A7X3KAD5_9BURK</name>
<gene>
    <name evidence="2" type="ORF">GPY61_23620</name>
</gene>
<organism evidence="2 3">
    <name type="scientific">Massilia cellulosiltytica</name>
    <dbReference type="NCBI Taxonomy" id="2683234"/>
    <lineage>
        <taxon>Bacteria</taxon>
        <taxon>Pseudomonadati</taxon>
        <taxon>Pseudomonadota</taxon>
        <taxon>Betaproteobacteria</taxon>
        <taxon>Burkholderiales</taxon>
        <taxon>Oxalobacteraceae</taxon>
        <taxon>Telluria group</taxon>
        <taxon>Massilia</taxon>
    </lineage>
</organism>
<dbReference type="PANTHER" id="PTHR12461:SF105">
    <property type="entry name" value="HYPOXIA-INDUCIBLE FACTOR 1-ALPHA INHIBITOR"/>
    <property type="match status" value="1"/>
</dbReference>
<feature type="domain" description="JmjC" evidence="1">
    <location>
        <begin position="112"/>
        <end position="269"/>
    </location>
</feature>
<dbReference type="Gene3D" id="2.60.120.650">
    <property type="entry name" value="Cupin"/>
    <property type="match status" value="1"/>
</dbReference>
<dbReference type="Proteomes" id="UP000443353">
    <property type="component" value="Unassembled WGS sequence"/>
</dbReference>
<keyword evidence="3" id="KW-1185">Reference proteome</keyword>
<proteinExistence type="predicted"/>
<dbReference type="PANTHER" id="PTHR12461">
    <property type="entry name" value="HYPOXIA-INDUCIBLE FACTOR 1 ALPHA INHIBITOR-RELATED"/>
    <property type="match status" value="1"/>
</dbReference>
<reference evidence="2 3" key="1">
    <citation type="submission" date="2019-12" db="EMBL/GenBank/DDBJ databases">
        <authorList>
            <person name="Li C."/>
            <person name="Zhao J."/>
        </authorList>
    </citation>
    <scope>NUCLEOTIDE SEQUENCE [LARGE SCALE GENOMIC DNA]</scope>
    <source>
        <strain evidence="2 3">NEAU-DD11</strain>
    </source>
</reference>
<dbReference type="AlphaFoldDB" id="A0A7X3KAD5"/>
<dbReference type="PROSITE" id="PS51184">
    <property type="entry name" value="JMJC"/>
    <property type="match status" value="1"/>
</dbReference>
<dbReference type="SUPFAM" id="SSF51197">
    <property type="entry name" value="Clavaminate synthase-like"/>
    <property type="match status" value="1"/>
</dbReference>
<accession>A0A7X3KAD5</accession>
<dbReference type="EMBL" id="WSES01000007">
    <property type="protein sequence ID" value="MVW62911.1"/>
    <property type="molecule type" value="Genomic_DNA"/>
</dbReference>
<evidence type="ECO:0000313" key="3">
    <source>
        <dbReference type="Proteomes" id="UP000443353"/>
    </source>
</evidence>